<reference evidence="2" key="1">
    <citation type="submission" date="2024-03" db="EMBL/GenBank/DDBJ databases">
        <title>Complete genome sequence of Sulfurisphaera javensis strain KD-1.</title>
        <authorList>
            <person name="Sakai H."/>
            <person name="Nur N."/>
            <person name="Suwanto A."/>
            <person name="Kurosawa N."/>
        </authorList>
    </citation>
    <scope>NUCLEOTIDE SEQUENCE</scope>
    <source>
        <strain evidence="2">KD-1</strain>
    </source>
</reference>
<keyword evidence="1" id="KW-0812">Transmembrane</keyword>
<keyword evidence="1" id="KW-1133">Transmembrane helix</keyword>
<dbReference type="EMBL" id="AP031322">
    <property type="protein sequence ID" value="BFH73911.1"/>
    <property type="molecule type" value="Genomic_DNA"/>
</dbReference>
<dbReference type="SUPFAM" id="SSF81442">
    <property type="entry name" value="Cytochrome c oxidase subunit I-like"/>
    <property type="match status" value="1"/>
</dbReference>
<dbReference type="GO" id="GO:0004129">
    <property type="term" value="F:cytochrome-c oxidase activity"/>
    <property type="evidence" value="ECO:0007669"/>
    <property type="project" value="InterPro"/>
</dbReference>
<dbReference type="GO" id="GO:0016020">
    <property type="term" value="C:membrane"/>
    <property type="evidence" value="ECO:0007669"/>
    <property type="project" value="InterPro"/>
</dbReference>
<dbReference type="InterPro" id="IPR036927">
    <property type="entry name" value="Cyt_c_oxase-like_su1_sf"/>
</dbReference>
<dbReference type="GO" id="GO:0020037">
    <property type="term" value="F:heme binding"/>
    <property type="evidence" value="ECO:0007669"/>
    <property type="project" value="InterPro"/>
</dbReference>
<protein>
    <submittedName>
        <fullName evidence="2">Uncharacterized protein</fullName>
    </submittedName>
</protein>
<evidence type="ECO:0000256" key="1">
    <source>
        <dbReference type="SAM" id="Phobius"/>
    </source>
</evidence>
<dbReference type="Gene3D" id="1.20.210.10">
    <property type="entry name" value="Cytochrome c oxidase-like, subunit I domain"/>
    <property type="match status" value="1"/>
</dbReference>
<name>A0AAT9GSJ1_9CREN</name>
<dbReference type="AlphaFoldDB" id="A0AAT9GSJ1"/>
<dbReference type="RefSeq" id="WP_369609468.1">
    <property type="nucleotide sequence ID" value="NZ_AP031322.1"/>
</dbReference>
<dbReference type="Pfam" id="PF00115">
    <property type="entry name" value="COX1"/>
    <property type="match status" value="1"/>
</dbReference>
<keyword evidence="1" id="KW-0472">Membrane</keyword>
<dbReference type="GO" id="GO:0009060">
    <property type="term" value="P:aerobic respiration"/>
    <property type="evidence" value="ECO:0007669"/>
    <property type="project" value="InterPro"/>
</dbReference>
<proteinExistence type="predicted"/>
<sequence>MPKIRASMLYFLTAIAWLGITGIGAMNIRTYLINEGSMNFDEIYYFFLTLHGDARMIAFIQFSSLAIILFFLERSQIKTSFKLLTLSLIFTNLGLLLYFLGGPIVGWYKLFQLLLNKSEFQGC</sequence>
<feature type="transmembrane region" description="Helical" evidence="1">
    <location>
        <begin position="54"/>
        <end position="72"/>
    </location>
</feature>
<accession>A0AAT9GSJ1</accession>
<organism evidence="2">
    <name type="scientific">Sulfurisphaera javensis</name>
    <dbReference type="NCBI Taxonomy" id="2049879"/>
    <lineage>
        <taxon>Archaea</taxon>
        <taxon>Thermoproteota</taxon>
        <taxon>Thermoprotei</taxon>
        <taxon>Sulfolobales</taxon>
        <taxon>Sulfolobaceae</taxon>
        <taxon>Sulfurisphaera</taxon>
    </lineage>
</organism>
<dbReference type="KEGG" id="sjv:SJAV_18550"/>
<gene>
    <name evidence="2" type="ORF">SJAV_18550</name>
</gene>
<evidence type="ECO:0000313" key="2">
    <source>
        <dbReference type="EMBL" id="BFH73911.1"/>
    </source>
</evidence>
<dbReference type="InterPro" id="IPR000883">
    <property type="entry name" value="Cyt_C_Oxase_1"/>
</dbReference>
<dbReference type="GeneID" id="92354808"/>
<feature type="transmembrane region" description="Helical" evidence="1">
    <location>
        <begin position="9"/>
        <end position="34"/>
    </location>
</feature>
<feature type="transmembrane region" description="Helical" evidence="1">
    <location>
        <begin position="84"/>
        <end position="108"/>
    </location>
</feature>